<dbReference type="Proteomes" id="UP000298416">
    <property type="component" value="Unassembled WGS sequence"/>
</dbReference>
<protein>
    <recommendedName>
        <fullName evidence="1">Glycosyl transferase CAP10 domain-containing protein</fullName>
    </recommendedName>
</protein>
<keyword evidence="3" id="KW-1185">Reference proteome</keyword>
<comment type="caution">
    <text evidence="2">The sequence shown here is derived from an EMBL/GenBank/DDBJ whole genome shotgun (WGS) entry which is preliminary data.</text>
</comment>
<dbReference type="Pfam" id="PF05686">
    <property type="entry name" value="Glyco_transf_90"/>
    <property type="match status" value="1"/>
</dbReference>
<accession>A0A8X8WZ36</accession>
<reference evidence="2" key="1">
    <citation type="submission" date="2018-01" db="EMBL/GenBank/DDBJ databases">
        <authorList>
            <person name="Mao J.F."/>
        </authorList>
    </citation>
    <scope>NUCLEOTIDE SEQUENCE</scope>
    <source>
        <strain evidence="2">Huo1</strain>
        <tissue evidence="2">Leaf</tissue>
    </source>
</reference>
<evidence type="ECO:0000259" key="1">
    <source>
        <dbReference type="SMART" id="SM00672"/>
    </source>
</evidence>
<dbReference type="PANTHER" id="PTHR12203">
    <property type="entry name" value="KDEL LYS-ASP-GLU-LEU CONTAINING - RELATED"/>
    <property type="match status" value="1"/>
</dbReference>
<evidence type="ECO:0000313" key="2">
    <source>
        <dbReference type="EMBL" id="KAG6402693.1"/>
    </source>
</evidence>
<feature type="domain" description="Glycosyl transferase CAP10" evidence="1">
    <location>
        <begin position="93"/>
        <end position="338"/>
    </location>
</feature>
<sequence>MEPRQSLPENLPEIATLPGSCPEYFRWIQQDLRHWRETGITEAMVEKARRTAHFRLTISGGKMYVEKFRQSIQTRDLFTMWGFVQLMRLYPGRLPDLELMFDCDDRPVVPEAEIGREPPPVFRYCSDSRSLDIVFPDWSFWGWAEINIRPWRSMLKAIKEGNAKTRWEDRVPYAYWKGNPNVCPWRGELMQCNATDQNDWNARLYVQNWDAESKEGFQHSNIEDQCTHRYKIYIEGWGWSVSEKYIFACDSPTLLMTLRWHDFFIRGMTPQKHYWPVKDSDKCRSLKFAVEWGNNHTAKAKAIGERGSRFIHEDMKMEYVYDYIFHLLDEYAKLLRYKPKVPPNAVEVCSACSADGNWRKFMEESMEKSGSDSGPCTMPPPYEDQEFKVLVDEQAKATRQVEAWEEQY</sequence>
<dbReference type="EMBL" id="PNBA02000013">
    <property type="protein sequence ID" value="KAG6402693.1"/>
    <property type="molecule type" value="Genomic_DNA"/>
</dbReference>
<dbReference type="PANTHER" id="PTHR12203:SF74">
    <property type="entry name" value="GLYCOSYLTRANSFERASE"/>
    <property type="match status" value="1"/>
</dbReference>
<dbReference type="SMART" id="SM00672">
    <property type="entry name" value="CAP10"/>
    <property type="match status" value="1"/>
</dbReference>
<dbReference type="InterPro" id="IPR006598">
    <property type="entry name" value="CAP10"/>
</dbReference>
<dbReference type="AlphaFoldDB" id="A0A8X8WZ36"/>
<proteinExistence type="predicted"/>
<name>A0A8X8WZ36_SALSN</name>
<gene>
    <name evidence="2" type="ORF">SASPL_134897</name>
</gene>
<dbReference type="InterPro" id="IPR051091">
    <property type="entry name" value="O-Glucosyltr/Glycosyltrsf_90"/>
</dbReference>
<dbReference type="OrthoDB" id="202415at2759"/>
<organism evidence="2">
    <name type="scientific">Salvia splendens</name>
    <name type="common">Scarlet sage</name>
    <dbReference type="NCBI Taxonomy" id="180675"/>
    <lineage>
        <taxon>Eukaryota</taxon>
        <taxon>Viridiplantae</taxon>
        <taxon>Streptophyta</taxon>
        <taxon>Embryophyta</taxon>
        <taxon>Tracheophyta</taxon>
        <taxon>Spermatophyta</taxon>
        <taxon>Magnoliopsida</taxon>
        <taxon>eudicotyledons</taxon>
        <taxon>Gunneridae</taxon>
        <taxon>Pentapetalae</taxon>
        <taxon>asterids</taxon>
        <taxon>lamiids</taxon>
        <taxon>Lamiales</taxon>
        <taxon>Lamiaceae</taxon>
        <taxon>Nepetoideae</taxon>
        <taxon>Mentheae</taxon>
        <taxon>Salviinae</taxon>
        <taxon>Salvia</taxon>
        <taxon>Salvia subgen. Calosphace</taxon>
        <taxon>core Calosphace</taxon>
    </lineage>
</organism>
<evidence type="ECO:0000313" key="3">
    <source>
        <dbReference type="Proteomes" id="UP000298416"/>
    </source>
</evidence>
<reference evidence="2" key="2">
    <citation type="submission" date="2020-08" db="EMBL/GenBank/DDBJ databases">
        <title>Plant Genome Project.</title>
        <authorList>
            <person name="Zhang R.-G."/>
        </authorList>
    </citation>
    <scope>NUCLEOTIDE SEQUENCE</scope>
    <source>
        <strain evidence="2">Huo1</strain>
        <tissue evidence="2">Leaf</tissue>
    </source>
</reference>